<dbReference type="InterPro" id="IPR014710">
    <property type="entry name" value="RmlC-like_jellyroll"/>
</dbReference>
<organism evidence="6 7">
    <name type="scientific">Candidatus Limousia pullorum</name>
    <dbReference type="NCBI Taxonomy" id="2840860"/>
    <lineage>
        <taxon>Bacteria</taxon>
        <taxon>Bacillati</taxon>
        <taxon>Bacillota</taxon>
        <taxon>Clostridia</taxon>
        <taxon>Eubacteriales</taxon>
        <taxon>Oscillospiraceae</taxon>
        <taxon>Oscillospiraceae incertae sedis</taxon>
        <taxon>Candidatus Limousia</taxon>
    </lineage>
</organism>
<dbReference type="CDD" id="cd00038">
    <property type="entry name" value="CAP_ED"/>
    <property type="match status" value="1"/>
</dbReference>
<dbReference type="EMBL" id="DVNG01000053">
    <property type="protein sequence ID" value="HIU50113.1"/>
    <property type="molecule type" value="Genomic_DNA"/>
</dbReference>
<feature type="domain" description="HTH crp-type" evidence="5">
    <location>
        <begin position="146"/>
        <end position="212"/>
    </location>
</feature>
<comment type="caution">
    <text evidence="6">The sequence shown here is derived from an EMBL/GenBank/DDBJ whole genome shotgun (WGS) entry which is preliminary data.</text>
</comment>
<dbReference type="PROSITE" id="PS51063">
    <property type="entry name" value="HTH_CRP_2"/>
    <property type="match status" value="1"/>
</dbReference>
<dbReference type="Pfam" id="PF00027">
    <property type="entry name" value="cNMP_binding"/>
    <property type="match status" value="1"/>
</dbReference>
<feature type="domain" description="Cyclic nucleotide-binding" evidence="4">
    <location>
        <begin position="10"/>
        <end position="115"/>
    </location>
</feature>
<reference evidence="6" key="2">
    <citation type="journal article" date="2021" name="PeerJ">
        <title>Extensive microbial diversity within the chicken gut microbiome revealed by metagenomics and culture.</title>
        <authorList>
            <person name="Gilroy R."/>
            <person name="Ravi A."/>
            <person name="Getino M."/>
            <person name="Pursley I."/>
            <person name="Horton D.L."/>
            <person name="Alikhan N.F."/>
            <person name="Baker D."/>
            <person name="Gharbi K."/>
            <person name="Hall N."/>
            <person name="Watson M."/>
            <person name="Adriaenssens E.M."/>
            <person name="Foster-Nyarko E."/>
            <person name="Jarju S."/>
            <person name="Secka A."/>
            <person name="Antonio M."/>
            <person name="Oren A."/>
            <person name="Chaudhuri R.R."/>
            <person name="La Ragione R."/>
            <person name="Hildebrand F."/>
            <person name="Pallen M.J."/>
        </authorList>
    </citation>
    <scope>NUCLEOTIDE SEQUENCE</scope>
    <source>
        <strain evidence="6">ChiGjej1B1-1684</strain>
    </source>
</reference>
<accession>A0A9D1LXV4</accession>
<reference evidence="6" key="1">
    <citation type="submission" date="2020-10" db="EMBL/GenBank/DDBJ databases">
        <authorList>
            <person name="Gilroy R."/>
        </authorList>
    </citation>
    <scope>NUCLEOTIDE SEQUENCE</scope>
    <source>
        <strain evidence="6">ChiGjej1B1-1684</strain>
    </source>
</reference>
<proteinExistence type="predicted"/>
<protein>
    <submittedName>
        <fullName evidence="6">Crp/Fnr family transcriptional regulator</fullName>
    </submittedName>
</protein>
<dbReference type="Pfam" id="PF13545">
    <property type="entry name" value="HTH_Crp_2"/>
    <property type="match status" value="1"/>
</dbReference>
<evidence type="ECO:0000259" key="4">
    <source>
        <dbReference type="PROSITE" id="PS50042"/>
    </source>
</evidence>
<dbReference type="CDD" id="cd00092">
    <property type="entry name" value="HTH_CRP"/>
    <property type="match status" value="1"/>
</dbReference>
<dbReference type="SUPFAM" id="SSF51206">
    <property type="entry name" value="cAMP-binding domain-like"/>
    <property type="match status" value="1"/>
</dbReference>
<keyword evidence="2" id="KW-0238">DNA-binding</keyword>
<evidence type="ECO:0000256" key="3">
    <source>
        <dbReference type="ARBA" id="ARBA00023163"/>
    </source>
</evidence>
<evidence type="ECO:0000256" key="2">
    <source>
        <dbReference type="ARBA" id="ARBA00023125"/>
    </source>
</evidence>
<dbReference type="InterPro" id="IPR018490">
    <property type="entry name" value="cNMP-bd_dom_sf"/>
</dbReference>
<dbReference type="SUPFAM" id="SSF46785">
    <property type="entry name" value="Winged helix' DNA-binding domain"/>
    <property type="match status" value="1"/>
</dbReference>
<evidence type="ECO:0000259" key="5">
    <source>
        <dbReference type="PROSITE" id="PS51063"/>
    </source>
</evidence>
<keyword evidence="1" id="KW-0805">Transcription regulation</keyword>
<dbReference type="Gene3D" id="1.10.10.10">
    <property type="entry name" value="Winged helix-like DNA-binding domain superfamily/Winged helix DNA-binding domain"/>
    <property type="match status" value="1"/>
</dbReference>
<dbReference type="SMART" id="SM00419">
    <property type="entry name" value="HTH_CRP"/>
    <property type="match status" value="1"/>
</dbReference>
<dbReference type="InterPro" id="IPR012318">
    <property type="entry name" value="HTH_CRP"/>
</dbReference>
<sequence>MHKLEDYLPFWEKLNKEEQTLLKDNCKTVNYKKGSHVYSASEECLGVLVILKGSLRTYILSDEGREVTLYNLYENDVCVLSASCVLSQITFDVFVDAREDCSLLLISPAAFSSVMKTNVYAENFMLRITAERFSDTMWAMQQILFMGFDKRLAIYLLDEMNRKNTNVIKTTHGDIAKEIGSAREVVSRMLKSFAEDGVVSINRGAVEIINKKYLQNLVRNQ</sequence>
<dbReference type="Gene3D" id="2.60.120.10">
    <property type="entry name" value="Jelly Rolls"/>
    <property type="match status" value="1"/>
</dbReference>
<dbReference type="InterPro" id="IPR036388">
    <property type="entry name" value="WH-like_DNA-bd_sf"/>
</dbReference>
<dbReference type="GO" id="GO:0006355">
    <property type="term" value="P:regulation of DNA-templated transcription"/>
    <property type="evidence" value="ECO:0007669"/>
    <property type="project" value="InterPro"/>
</dbReference>
<dbReference type="PRINTS" id="PR00034">
    <property type="entry name" value="HTHCRP"/>
</dbReference>
<dbReference type="AlphaFoldDB" id="A0A9D1LXV4"/>
<evidence type="ECO:0000313" key="7">
    <source>
        <dbReference type="Proteomes" id="UP000824118"/>
    </source>
</evidence>
<keyword evidence="3" id="KW-0804">Transcription</keyword>
<dbReference type="PROSITE" id="PS50042">
    <property type="entry name" value="CNMP_BINDING_3"/>
    <property type="match status" value="1"/>
</dbReference>
<dbReference type="InterPro" id="IPR036390">
    <property type="entry name" value="WH_DNA-bd_sf"/>
</dbReference>
<evidence type="ECO:0000256" key="1">
    <source>
        <dbReference type="ARBA" id="ARBA00023015"/>
    </source>
</evidence>
<evidence type="ECO:0000313" key="6">
    <source>
        <dbReference type="EMBL" id="HIU50113.1"/>
    </source>
</evidence>
<dbReference type="Proteomes" id="UP000824118">
    <property type="component" value="Unassembled WGS sequence"/>
</dbReference>
<gene>
    <name evidence="6" type="ORF">IAD22_03765</name>
</gene>
<dbReference type="GO" id="GO:0003677">
    <property type="term" value="F:DNA binding"/>
    <property type="evidence" value="ECO:0007669"/>
    <property type="project" value="UniProtKB-KW"/>
</dbReference>
<dbReference type="InterPro" id="IPR000595">
    <property type="entry name" value="cNMP-bd_dom"/>
</dbReference>
<name>A0A9D1LXV4_9FIRM</name>